<accession>A0A1S2VBM3</accession>
<evidence type="ECO:0000256" key="5">
    <source>
        <dbReference type="ARBA" id="ARBA00022777"/>
    </source>
</evidence>
<keyword evidence="5" id="KW-0418">Kinase</keyword>
<comment type="caution">
    <text evidence="8">The sequence shown here is derived from an EMBL/GenBank/DDBJ whole genome shotgun (WGS) entry which is preliminary data.</text>
</comment>
<dbReference type="InterPro" id="IPR004358">
    <property type="entry name" value="Sig_transdc_His_kin-like_C"/>
</dbReference>
<dbReference type="InterPro" id="IPR003594">
    <property type="entry name" value="HATPase_dom"/>
</dbReference>
<evidence type="ECO:0000313" key="9">
    <source>
        <dbReference type="Proteomes" id="UP000181790"/>
    </source>
</evidence>
<evidence type="ECO:0000256" key="4">
    <source>
        <dbReference type="ARBA" id="ARBA00022679"/>
    </source>
</evidence>
<reference evidence="8 9" key="1">
    <citation type="submission" date="2016-10" db="EMBL/GenBank/DDBJ databases">
        <title>Arsenicibacter rosenii gen. nov., sp. nov., an efficient arsenic-methylating bacterium isolated from an arsenic-contaminated paddy soil.</title>
        <authorList>
            <person name="Huang K."/>
        </authorList>
    </citation>
    <scope>NUCLEOTIDE SEQUENCE [LARGE SCALE GENOMIC DNA]</scope>
    <source>
        <strain evidence="8 9">SM-1</strain>
    </source>
</reference>
<dbReference type="AlphaFoldDB" id="A0A1S2VBM3"/>
<dbReference type="InterPro" id="IPR035965">
    <property type="entry name" value="PAS-like_dom_sf"/>
</dbReference>
<dbReference type="InterPro" id="IPR013656">
    <property type="entry name" value="PAS_4"/>
</dbReference>
<dbReference type="InterPro" id="IPR003661">
    <property type="entry name" value="HisK_dim/P_dom"/>
</dbReference>
<dbReference type="InterPro" id="IPR052162">
    <property type="entry name" value="Sensor_kinase/Photoreceptor"/>
</dbReference>
<keyword evidence="9" id="KW-1185">Reference proteome</keyword>
<dbReference type="SUPFAM" id="SSF47384">
    <property type="entry name" value="Homodimeric domain of signal transducing histidine kinase"/>
    <property type="match status" value="1"/>
</dbReference>
<gene>
    <name evidence="8" type="ORF">BLX24_26495</name>
</gene>
<dbReference type="PROSITE" id="PS50109">
    <property type="entry name" value="HIS_KIN"/>
    <property type="match status" value="1"/>
</dbReference>
<dbReference type="CDD" id="cd00130">
    <property type="entry name" value="PAS"/>
    <property type="match status" value="2"/>
</dbReference>
<dbReference type="PANTHER" id="PTHR43304">
    <property type="entry name" value="PHYTOCHROME-LIKE PROTEIN CPH1"/>
    <property type="match status" value="1"/>
</dbReference>
<name>A0A1S2VBM3_9BACT</name>
<dbReference type="InterPro" id="IPR013655">
    <property type="entry name" value="PAS_fold_3"/>
</dbReference>
<evidence type="ECO:0000256" key="2">
    <source>
        <dbReference type="ARBA" id="ARBA00012438"/>
    </source>
</evidence>
<evidence type="ECO:0000256" key="1">
    <source>
        <dbReference type="ARBA" id="ARBA00000085"/>
    </source>
</evidence>
<dbReference type="PANTHER" id="PTHR43304:SF1">
    <property type="entry name" value="PAC DOMAIN-CONTAINING PROTEIN"/>
    <property type="match status" value="1"/>
</dbReference>
<dbReference type="PRINTS" id="PR00344">
    <property type="entry name" value="BCTRLSENSOR"/>
</dbReference>
<comment type="catalytic activity">
    <reaction evidence="1">
        <text>ATP + protein L-histidine = ADP + protein N-phospho-L-histidine.</text>
        <dbReference type="EC" id="2.7.13.3"/>
    </reaction>
</comment>
<dbReference type="Gene3D" id="3.30.565.10">
    <property type="entry name" value="Histidine kinase-like ATPase, C-terminal domain"/>
    <property type="match status" value="1"/>
</dbReference>
<evidence type="ECO:0000256" key="3">
    <source>
        <dbReference type="ARBA" id="ARBA00022553"/>
    </source>
</evidence>
<keyword evidence="4" id="KW-0808">Transferase</keyword>
<keyword evidence="3" id="KW-0597">Phosphoprotein</keyword>
<dbReference type="FunFam" id="3.30.565.10:FF:000006">
    <property type="entry name" value="Sensor histidine kinase WalK"/>
    <property type="match status" value="1"/>
</dbReference>
<evidence type="ECO:0000259" key="7">
    <source>
        <dbReference type="PROSITE" id="PS50113"/>
    </source>
</evidence>
<dbReference type="InterPro" id="IPR036097">
    <property type="entry name" value="HisK_dim/P_sf"/>
</dbReference>
<dbReference type="Proteomes" id="UP000181790">
    <property type="component" value="Unassembled WGS sequence"/>
</dbReference>
<dbReference type="InterPro" id="IPR000700">
    <property type="entry name" value="PAS-assoc_C"/>
</dbReference>
<dbReference type="SMART" id="SM00086">
    <property type="entry name" value="PAC"/>
    <property type="match status" value="1"/>
</dbReference>
<dbReference type="PROSITE" id="PS50113">
    <property type="entry name" value="PAC"/>
    <property type="match status" value="1"/>
</dbReference>
<dbReference type="Pfam" id="PF08447">
    <property type="entry name" value="PAS_3"/>
    <property type="match status" value="1"/>
</dbReference>
<dbReference type="Pfam" id="PF02518">
    <property type="entry name" value="HATPase_c"/>
    <property type="match status" value="1"/>
</dbReference>
<dbReference type="SUPFAM" id="SSF55785">
    <property type="entry name" value="PYP-like sensor domain (PAS domain)"/>
    <property type="match status" value="2"/>
</dbReference>
<feature type="domain" description="Histidine kinase" evidence="6">
    <location>
        <begin position="472"/>
        <end position="695"/>
    </location>
</feature>
<dbReference type="InterPro" id="IPR001610">
    <property type="entry name" value="PAC"/>
</dbReference>
<dbReference type="SUPFAM" id="SSF55874">
    <property type="entry name" value="ATPase domain of HSP90 chaperone/DNA topoisomerase II/histidine kinase"/>
    <property type="match status" value="1"/>
</dbReference>
<dbReference type="Pfam" id="PF00512">
    <property type="entry name" value="HisKA"/>
    <property type="match status" value="1"/>
</dbReference>
<dbReference type="Pfam" id="PF13426">
    <property type="entry name" value="PAS_9"/>
    <property type="match status" value="1"/>
</dbReference>
<dbReference type="Pfam" id="PF08448">
    <property type="entry name" value="PAS_4"/>
    <property type="match status" value="1"/>
</dbReference>
<dbReference type="Gene3D" id="3.30.450.20">
    <property type="entry name" value="PAS domain"/>
    <property type="match status" value="3"/>
</dbReference>
<dbReference type="InterPro" id="IPR005467">
    <property type="entry name" value="His_kinase_dom"/>
</dbReference>
<protein>
    <recommendedName>
        <fullName evidence="2">histidine kinase</fullName>
        <ecNumber evidence="2">2.7.13.3</ecNumber>
    </recommendedName>
</protein>
<dbReference type="FunFam" id="3.30.450.20:FF:000099">
    <property type="entry name" value="Sensory box sensor histidine kinase"/>
    <property type="match status" value="1"/>
</dbReference>
<feature type="domain" description="PAC" evidence="7">
    <location>
        <begin position="391"/>
        <end position="443"/>
    </location>
</feature>
<dbReference type="SMART" id="SM00388">
    <property type="entry name" value="HisKA"/>
    <property type="match status" value="1"/>
</dbReference>
<dbReference type="InterPro" id="IPR000014">
    <property type="entry name" value="PAS"/>
</dbReference>
<dbReference type="Gene3D" id="1.10.287.130">
    <property type="match status" value="1"/>
</dbReference>
<organism evidence="8 9">
    <name type="scientific">Arsenicibacter rosenii</name>
    <dbReference type="NCBI Taxonomy" id="1750698"/>
    <lineage>
        <taxon>Bacteria</taxon>
        <taxon>Pseudomonadati</taxon>
        <taxon>Bacteroidota</taxon>
        <taxon>Cytophagia</taxon>
        <taxon>Cytophagales</taxon>
        <taxon>Spirosomataceae</taxon>
        <taxon>Arsenicibacter</taxon>
    </lineage>
</organism>
<dbReference type="SMART" id="SM00091">
    <property type="entry name" value="PAS"/>
    <property type="match status" value="2"/>
</dbReference>
<sequence length="695" mass="79266">MLIVSTNQLAAVNMEQTETNEIPFFLKGGGEIGKLIAGKDWSRTKLGPLSAWPQSLCTTLSILLHSRFPMFLFWGADSRCFYNDAYRPSLGIDGKHPDALGEPGKAVWPEAWSAIVSMIDTVMAGGEASWQEDQLIPIFRNGRMEDVYWTFSHSRVFDESGKVGGVLVTCVETTKIVRFRNEQQKFLALFEHSHDSMAISTANHRMMHINKAGRELLGIGLDQDVTTLIGRDFYPAEELDDIIARVIPALDKEGRWSGEIPFRHFKTGESIPCHVDFINIYDPESGDLISRATVLRDLRPELEIRQRLSHKNEKLQRLIQEFTFVTDFMPQLVWSTEPDGYHDFYNQRWYDYTGLSYEESKAEGWSRVLHPDDIVPTTKVWQHSLETGEPYEVEYRFRRHDGEYRWFLGRALPMRDESGQIIKWFGTCTDIDDRRKVADKLEYLVQSRTMELSNANQTLTRKNHELEQFAYIASHDLQEPLRKIQNFADLLKTDVENEAFMPIYLEKIISSAQRMSSLIKAVLNYSRLSNGTENVKRTDLNQVVGQVLSDYETAIQEKAAVLTIEPMPVILADELQMTQLFTNLIGNALKFCDKQPVIRVTCNRLHHNLAADIPDYDPGVRYIHIAVADNGIGFDQKYAGRVFSIFQRLGAGRSYEGTGIGLALCKKIAENHKGHIWAESMPGQGSVFHVCLPAR</sequence>
<dbReference type="InterPro" id="IPR036890">
    <property type="entry name" value="HATPase_C_sf"/>
</dbReference>
<dbReference type="EC" id="2.7.13.3" evidence="2"/>
<dbReference type="EMBL" id="MORL01000028">
    <property type="protein sequence ID" value="OIN56124.1"/>
    <property type="molecule type" value="Genomic_DNA"/>
</dbReference>
<evidence type="ECO:0000259" key="6">
    <source>
        <dbReference type="PROSITE" id="PS50109"/>
    </source>
</evidence>
<evidence type="ECO:0000313" key="8">
    <source>
        <dbReference type="EMBL" id="OIN56124.1"/>
    </source>
</evidence>
<proteinExistence type="predicted"/>
<dbReference type="GO" id="GO:0000155">
    <property type="term" value="F:phosphorelay sensor kinase activity"/>
    <property type="evidence" value="ECO:0007669"/>
    <property type="project" value="InterPro"/>
</dbReference>
<dbReference type="NCBIfam" id="TIGR00229">
    <property type="entry name" value="sensory_box"/>
    <property type="match status" value="1"/>
</dbReference>
<dbReference type="SMART" id="SM00387">
    <property type="entry name" value="HATPase_c"/>
    <property type="match status" value="1"/>
</dbReference>
<dbReference type="CDD" id="cd00082">
    <property type="entry name" value="HisKA"/>
    <property type="match status" value="1"/>
</dbReference>